<sequence>MKIIKNTIGNEVKVFAETFENEAYEQVKTLANFEPYQNAKIRIMPDSHAGKGCTIGTTMTIADKITPNLVGVDISCGILVVELQEREIDLKELDMVIHEHIPSGFNIHLIPIHSFNFDNLRCSKHVNLERAILSIGSLGGGNHFIEVDKSKDGGLYLVIHSGSRNLGVGVCSYYQNLAYEKLNSMTDKKKELIESLKAQGREKDINSELRKLQQPKFCKELAYVEGQDFEDYINDMEIVQQFASLNRKTIAELIVGYMGWHINERFETIHNYIDTKNMILRKGAVSAQKGEKFIVPINMRDGSLICIGKGNDDWNYSAPHGAGRLMSRSKAKETISMNEYKDAMSDIYTTSVNDSTIDEAPQVYKPIEEIMQAIEPTAEIVEVIKPIYNYKAN</sequence>
<dbReference type="Pfam" id="PF01139">
    <property type="entry name" value="RtcB"/>
    <property type="match status" value="2"/>
</dbReference>
<keyword evidence="3 11" id="KW-0479">Metal-binding</keyword>
<evidence type="ECO:0000256" key="8">
    <source>
        <dbReference type="ARBA" id="ARBA00047746"/>
    </source>
</evidence>
<evidence type="ECO:0000256" key="5">
    <source>
        <dbReference type="ARBA" id="ARBA00022800"/>
    </source>
</evidence>
<comment type="caution">
    <text evidence="12">The sequence shown here is derived from an EMBL/GenBank/DDBJ whole genome shotgun (WGS) entry which is preliminary data.</text>
</comment>
<dbReference type="InterPro" id="IPR036025">
    <property type="entry name" value="RtcB-like_sf"/>
</dbReference>
<dbReference type="InterPro" id="IPR001233">
    <property type="entry name" value="RtcB"/>
</dbReference>
<comment type="cofactor">
    <cofactor evidence="11">
        <name>Mn(2+)</name>
        <dbReference type="ChEBI" id="CHEBI:29035"/>
    </cofactor>
    <text evidence="11">Binds 2 manganese ions per subunit.</text>
</comment>
<evidence type="ECO:0000256" key="11">
    <source>
        <dbReference type="PIRSR" id="PIRSR601233-3"/>
    </source>
</evidence>
<keyword evidence="4 10" id="KW-0547">Nucleotide-binding</keyword>
<evidence type="ECO:0000256" key="4">
    <source>
        <dbReference type="ARBA" id="ARBA00022741"/>
    </source>
</evidence>
<proteinExistence type="predicted"/>
<dbReference type="GO" id="GO:0170057">
    <property type="term" value="F:RNA ligase (GTP) activity"/>
    <property type="evidence" value="ECO:0007669"/>
    <property type="project" value="UniProtKB-EC"/>
</dbReference>
<feature type="binding site" evidence="10">
    <location>
        <begin position="142"/>
        <end position="146"/>
    </location>
    <ligand>
        <name>GMP</name>
        <dbReference type="ChEBI" id="CHEBI:58115"/>
    </ligand>
</feature>
<dbReference type="EC" id="6.5.1.8" evidence="1"/>
<keyword evidence="2" id="KW-0436">Ligase</keyword>
<dbReference type="GO" id="GO:0005525">
    <property type="term" value="F:GTP binding"/>
    <property type="evidence" value="ECO:0007669"/>
    <property type="project" value="UniProtKB-KW"/>
</dbReference>
<feature type="binding site" evidence="11">
    <location>
        <position position="160"/>
    </location>
    <ligand>
        <name>Mn(2+)</name>
        <dbReference type="ChEBI" id="CHEBI:29035"/>
        <label>2</label>
    </ligand>
</feature>
<dbReference type="GO" id="GO:0006281">
    <property type="term" value="P:DNA repair"/>
    <property type="evidence" value="ECO:0007669"/>
    <property type="project" value="TreeGrafter"/>
</dbReference>
<name>A0A096CU49_9BACT</name>
<comment type="catalytic activity">
    <reaction evidence="8">
        <text>a 3'-end 3'-phospho-ribonucleotide-RNA + a 5'-end dephospho-ribonucleoside-RNA + GTP = a ribonucleotidyl-ribonucleotide-RNA + GMP + diphosphate</text>
        <dbReference type="Rhea" id="RHEA:68076"/>
        <dbReference type="Rhea" id="RHEA-COMP:10463"/>
        <dbReference type="Rhea" id="RHEA-COMP:13936"/>
        <dbReference type="Rhea" id="RHEA-COMP:17355"/>
        <dbReference type="ChEBI" id="CHEBI:33019"/>
        <dbReference type="ChEBI" id="CHEBI:37565"/>
        <dbReference type="ChEBI" id="CHEBI:58115"/>
        <dbReference type="ChEBI" id="CHEBI:83062"/>
        <dbReference type="ChEBI" id="CHEBI:138284"/>
        <dbReference type="ChEBI" id="CHEBI:173118"/>
        <dbReference type="EC" id="6.5.1.8"/>
    </reaction>
</comment>
<keyword evidence="7 11" id="KW-0464">Manganese</keyword>
<feature type="binding site" evidence="10">
    <location>
        <begin position="296"/>
        <end position="299"/>
    </location>
    <ligand>
        <name>GMP</name>
        <dbReference type="ChEBI" id="CHEBI:58115"/>
    </ligand>
</feature>
<dbReference type="EMBL" id="JRNR01000075">
    <property type="protein sequence ID" value="KGF48779.1"/>
    <property type="molecule type" value="Genomic_DNA"/>
</dbReference>
<dbReference type="SUPFAM" id="SSF103365">
    <property type="entry name" value="Hypothetical protein PH1602"/>
    <property type="match status" value="1"/>
</dbReference>
<evidence type="ECO:0000313" key="12">
    <source>
        <dbReference type="EMBL" id="KGF48779.1"/>
    </source>
</evidence>
<evidence type="ECO:0000256" key="1">
    <source>
        <dbReference type="ARBA" id="ARBA00012726"/>
    </source>
</evidence>
<gene>
    <name evidence="12" type="ORF">HMPREF0654_07940</name>
</gene>
<evidence type="ECO:0000256" key="9">
    <source>
        <dbReference type="PIRSR" id="PIRSR601233-1"/>
    </source>
</evidence>
<keyword evidence="5" id="KW-0692">RNA repair</keyword>
<dbReference type="RefSeq" id="WP_036883718.1">
    <property type="nucleotide sequence ID" value="NZ_JRNR01000075.1"/>
</dbReference>
<evidence type="ECO:0000256" key="6">
    <source>
        <dbReference type="ARBA" id="ARBA00023134"/>
    </source>
</evidence>
<evidence type="ECO:0000256" key="10">
    <source>
        <dbReference type="PIRSR" id="PIRSR601233-2"/>
    </source>
</evidence>
<dbReference type="PANTHER" id="PTHR43749">
    <property type="entry name" value="RNA-SPLICING LIGASE RTCB"/>
    <property type="match status" value="1"/>
</dbReference>
<feature type="binding site" evidence="11">
    <location>
        <position position="73"/>
    </location>
    <ligand>
        <name>Mn(2+)</name>
        <dbReference type="ChEBI" id="CHEBI:29035"/>
        <label>1</label>
    </ligand>
</feature>
<keyword evidence="6 10" id="KW-0342">GTP-binding</keyword>
<evidence type="ECO:0000256" key="7">
    <source>
        <dbReference type="ARBA" id="ARBA00023211"/>
    </source>
</evidence>
<dbReference type="PANTHER" id="PTHR43749:SF2">
    <property type="entry name" value="RNA-SPLICING LIGASE RTCB"/>
    <property type="match status" value="1"/>
</dbReference>
<dbReference type="Gene3D" id="3.90.1860.10">
    <property type="entry name" value="tRNA-splicing ligase RtcB"/>
    <property type="match status" value="1"/>
</dbReference>
<dbReference type="InterPro" id="IPR052915">
    <property type="entry name" value="RtcB-like"/>
</dbReference>
<evidence type="ECO:0000256" key="2">
    <source>
        <dbReference type="ARBA" id="ARBA00022598"/>
    </source>
</evidence>
<feature type="binding site" evidence="10">
    <location>
        <position position="303"/>
    </location>
    <ligand>
        <name>GMP</name>
        <dbReference type="ChEBI" id="CHEBI:58115"/>
    </ligand>
</feature>
<dbReference type="GO" id="GO:0003909">
    <property type="term" value="F:DNA ligase activity"/>
    <property type="evidence" value="ECO:0007669"/>
    <property type="project" value="TreeGrafter"/>
</dbReference>
<feature type="active site" description="GMP-histidine intermediate" evidence="9">
    <location>
        <position position="320"/>
    </location>
</feature>
<dbReference type="GO" id="GO:0006396">
    <property type="term" value="P:RNA processing"/>
    <property type="evidence" value="ECO:0007669"/>
    <property type="project" value="InterPro"/>
</dbReference>
<evidence type="ECO:0000313" key="13">
    <source>
        <dbReference type="Proteomes" id="UP000029538"/>
    </source>
</evidence>
<feature type="binding site" evidence="11">
    <location>
        <position position="143"/>
    </location>
    <ligand>
        <name>Mn(2+)</name>
        <dbReference type="ChEBI" id="CHEBI:29035"/>
        <label>1</label>
    </ligand>
</feature>
<dbReference type="GO" id="GO:0030145">
    <property type="term" value="F:manganese ion binding"/>
    <property type="evidence" value="ECO:0007669"/>
    <property type="project" value="TreeGrafter"/>
</dbReference>
<feature type="binding site" evidence="10">
    <location>
        <begin position="320"/>
        <end position="323"/>
    </location>
    <ligand>
        <name>GMP</name>
        <dbReference type="ChEBI" id="CHEBI:58115"/>
    </ligand>
</feature>
<reference evidence="12 13" key="1">
    <citation type="submission" date="2014-07" db="EMBL/GenBank/DDBJ databases">
        <authorList>
            <person name="McCorrison J."/>
            <person name="Sanka R."/>
            <person name="Torralba M."/>
            <person name="Gillis M."/>
            <person name="Haft D.H."/>
            <person name="Methe B."/>
            <person name="Sutton G."/>
            <person name="Nelson K.E."/>
        </authorList>
    </citation>
    <scope>NUCLEOTIDE SEQUENCE [LARGE SCALE GENOMIC DNA]</scope>
    <source>
        <strain evidence="12 13">DNF00882</strain>
    </source>
</reference>
<protein>
    <recommendedName>
        <fullName evidence="1">3'-phosphate/5'-hydroxy nucleic acid ligase</fullName>
        <ecNumber evidence="1">6.5.1.8</ecNumber>
    </recommendedName>
</protein>
<dbReference type="AlphaFoldDB" id="A0A096CU49"/>
<dbReference type="GO" id="GO:0042245">
    <property type="term" value="P:RNA repair"/>
    <property type="evidence" value="ECO:0007669"/>
    <property type="project" value="UniProtKB-KW"/>
</dbReference>
<evidence type="ECO:0000256" key="3">
    <source>
        <dbReference type="ARBA" id="ARBA00022723"/>
    </source>
</evidence>
<organism evidence="12 13">
    <name type="scientific">Prevotella disiens DNF00882</name>
    <dbReference type="NCBI Taxonomy" id="1401075"/>
    <lineage>
        <taxon>Bacteria</taxon>
        <taxon>Pseudomonadati</taxon>
        <taxon>Bacteroidota</taxon>
        <taxon>Bacteroidia</taxon>
        <taxon>Bacteroidales</taxon>
        <taxon>Prevotellaceae</taxon>
        <taxon>Prevotella</taxon>
    </lineage>
</organism>
<accession>A0A096CU49</accession>
<dbReference type="Proteomes" id="UP000029538">
    <property type="component" value="Unassembled WGS sequence"/>
</dbReference>